<organism evidence="12 13">
    <name type="scientific">Bergeyella zoohelcum</name>
    <dbReference type="NCBI Taxonomy" id="1015"/>
    <lineage>
        <taxon>Bacteria</taxon>
        <taxon>Pseudomonadati</taxon>
        <taxon>Bacteroidota</taxon>
        <taxon>Flavobacteriia</taxon>
        <taxon>Flavobacteriales</taxon>
        <taxon>Weeksellaceae</taxon>
        <taxon>Bergeyella</taxon>
    </lineage>
</organism>
<name>A0A7Z8YMU6_9FLAO</name>
<evidence type="ECO:0000256" key="3">
    <source>
        <dbReference type="ARBA" id="ARBA00022630"/>
    </source>
</evidence>
<keyword evidence="4 10" id="KW-0808">Transferase</keyword>
<dbReference type="RefSeq" id="WP_125150532.1">
    <property type="nucleotide sequence ID" value="NZ_UYIV01000001.1"/>
</dbReference>
<dbReference type="EC" id="2.7.1.180" evidence="1 10"/>
<feature type="binding site" evidence="11">
    <location>
        <position position="181"/>
    </location>
    <ligand>
        <name>Mg(2+)</name>
        <dbReference type="ChEBI" id="CHEBI:18420"/>
    </ligand>
</feature>
<evidence type="ECO:0000256" key="1">
    <source>
        <dbReference type="ARBA" id="ARBA00011955"/>
    </source>
</evidence>
<evidence type="ECO:0000256" key="9">
    <source>
        <dbReference type="ARBA" id="ARBA00048540"/>
    </source>
</evidence>
<dbReference type="PANTHER" id="PTHR30040:SF2">
    <property type="entry name" value="FAD:PROTEIN FMN TRANSFERASE"/>
    <property type="match status" value="1"/>
</dbReference>
<keyword evidence="3 10" id="KW-0285">Flavoprotein</keyword>
<comment type="similarity">
    <text evidence="10">Belongs to the ApbE family.</text>
</comment>
<dbReference type="GO" id="GO:0046872">
    <property type="term" value="F:metal ion binding"/>
    <property type="evidence" value="ECO:0007669"/>
    <property type="project" value="UniProtKB-UniRule"/>
</dbReference>
<sequence length="324" mass="36828">MKIAFPTQDFSVLRNKGLFLFSLICFHTIFGQKKISVDTILMGSPFHIVVYHEDENYGKMAIHESIKEIIRIENLISEWQPHTPVSEINRSAGKRAIAVNNELFHLLVTAKKYSETSEGIFDITYAGMERIWKYDGSMTQVPNPTQIKKALEGVGNQYLQLNESNKTVFLTHPKTRISFGSIGKAYSVQKAIEVLERFGIESALVNGSGDIMAIGNPPKKKAWTVGIFRPYKKRKYKKIHLKNETIVTSGNYEKFALIGNKKYGHIIHPKTGMPSTEVSSVSVKGKDAVIANFLSTTLMLTNAKERRRLQKLFPDYTIWIQKRR</sequence>
<dbReference type="SUPFAM" id="SSF143631">
    <property type="entry name" value="ApbE-like"/>
    <property type="match status" value="1"/>
</dbReference>
<keyword evidence="12" id="KW-0449">Lipoprotein</keyword>
<dbReference type="PIRSF" id="PIRSF006268">
    <property type="entry name" value="ApbE"/>
    <property type="match status" value="1"/>
</dbReference>
<evidence type="ECO:0000256" key="4">
    <source>
        <dbReference type="ARBA" id="ARBA00022679"/>
    </source>
</evidence>
<evidence type="ECO:0000256" key="8">
    <source>
        <dbReference type="ARBA" id="ARBA00031306"/>
    </source>
</evidence>
<evidence type="ECO:0000313" key="12">
    <source>
        <dbReference type="EMBL" id="VDH02870.1"/>
    </source>
</evidence>
<reference evidence="12 13" key="1">
    <citation type="submission" date="2018-11" db="EMBL/GenBank/DDBJ databases">
        <authorList>
            <consortium name="Pathogen Informatics"/>
        </authorList>
    </citation>
    <scope>NUCLEOTIDE SEQUENCE [LARGE SCALE GENOMIC DNA]</scope>
    <source>
        <strain evidence="12 13">NCTC12929</strain>
    </source>
</reference>
<dbReference type="InterPro" id="IPR003374">
    <property type="entry name" value="ApbE-like_sf"/>
</dbReference>
<gene>
    <name evidence="12" type="primary">apbE</name>
    <name evidence="12" type="ORF">NCTC12929_00293</name>
</gene>
<dbReference type="PANTHER" id="PTHR30040">
    <property type="entry name" value="THIAMINE BIOSYNTHESIS LIPOPROTEIN APBE"/>
    <property type="match status" value="1"/>
</dbReference>
<evidence type="ECO:0000256" key="5">
    <source>
        <dbReference type="ARBA" id="ARBA00022723"/>
    </source>
</evidence>
<comment type="caution">
    <text evidence="12">The sequence shown here is derived from an EMBL/GenBank/DDBJ whole genome shotgun (WGS) entry which is preliminary data.</text>
</comment>
<comment type="cofactor">
    <cofactor evidence="11">
        <name>Mg(2+)</name>
        <dbReference type="ChEBI" id="CHEBI:18420"/>
    </cofactor>
    <cofactor evidence="11">
        <name>Mn(2+)</name>
        <dbReference type="ChEBI" id="CHEBI:29035"/>
    </cofactor>
    <text evidence="11">Magnesium. Can also use manganese.</text>
</comment>
<dbReference type="Pfam" id="PF02424">
    <property type="entry name" value="ApbE"/>
    <property type="match status" value="1"/>
</dbReference>
<feature type="binding site" evidence="11">
    <location>
        <position position="296"/>
    </location>
    <ligand>
        <name>Mg(2+)</name>
        <dbReference type="ChEBI" id="CHEBI:18420"/>
    </ligand>
</feature>
<dbReference type="EMBL" id="UYIV01000001">
    <property type="protein sequence ID" value="VDH02870.1"/>
    <property type="molecule type" value="Genomic_DNA"/>
</dbReference>
<dbReference type="InterPro" id="IPR024932">
    <property type="entry name" value="ApbE"/>
</dbReference>
<proteinExistence type="inferred from homology"/>
<evidence type="ECO:0000256" key="7">
    <source>
        <dbReference type="ARBA" id="ARBA00022842"/>
    </source>
</evidence>
<evidence type="ECO:0000256" key="2">
    <source>
        <dbReference type="ARBA" id="ARBA00016337"/>
    </source>
</evidence>
<accession>A0A7Z8YMU6</accession>
<evidence type="ECO:0000256" key="6">
    <source>
        <dbReference type="ARBA" id="ARBA00022827"/>
    </source>
</evidence>
<keyword evidence="6 10" id="KW-0274">FAD</keyword>
<dbReference type="AlphaFoldDB" id="A0A7Z8YMU6"/>
<comment type="catalytic activity">
    <reaction evidence="9 10">
        <text>L-threonyl-[protein] + FAD = FMN-L-threonyl-[protein] + AMP + H(+)</text>
        <dbReference type="Rhea" id="RHEA:36847"/>
        <dbReference type="Rhea" id="RHEA-COMP:11060"/>
        <dbReference type="Rhea" id="RHEA-COMP:11061"/>
        <dbReference type="ChEBI" id="CHEBI:15378"/>
        <dbReference type="ChEBI" id="CHEBI:30013"/>
        <dbReference type="ChEBI" id="CHEBI:57692"/>
        <dbReference type="ChEBI" id="CHEBI:74257"/>
        <dbReference type="ChEBI" id="CHEBI:456215"/>
        <dbReference type="EC" id="2.7.1.180"/>
    </reaction>
</comment>
<evidence type="ECO:0000256" key="11">
    <source>
        <dbReference type="PIRSR" id="PIRSR006268-2"/>
    </source>
</evidence>
<evidence type="ECO:0000313" key="13">
    <source>
        <dbReference type="Proteomes" id="UP000270205"/>
    </source>
</evidence>
<protein>
    <recommendedName>
        <fullName evidence="2 10">FAD:protein FMN transferase</fullName>
        <ecNumber evidence="1 10">2.7.1.180</ecNumber>
    </recommendedName>
    <alternativeName>
        <fullName evidence="8 10">Flavin transferase</fullName>
    </alternativeName>
</protein>
<keyword evidence="7 10" id="KW-0460">Magnesium</keyword>
<evidence type="ECO:0000256" key="10">
    <source>
        <dbReference type="PIRNR" id="PIRNR006268"/>
    </source>
</evidence>
<dbReference type="Proteomes" id="UP000270205">
    <property type="component" value="Unassembled WGS sequence"/>
</dbReference>
<dbReference type="Gene3D" id="3.10.520.10">
    <property type="entry name" value="ApbE-like domains"/>
    <property type="match status" value="1"/>
</dbReference>
<keyword evidence="5 10" id="KW-0479">Metal-binding</keyword>
<dbReference type="GO" id="GO:0016740">
    <property type="term" value="F:transferase activity"/>
    <property type="evidence" value="ECO:0007669"/>
    <property type="project" value="UniProtKB-UniRule"/>
</dbReference>